<comment type="caution">
    <text evidence="2">The sequence shown here is derived from an EMBL/GenBank/DDBJ whole genome shotgun (WGS) entry which is preliminary data.</text>
</comment>
<keyword evidence="3" id="KW-1185">Reference proteome</keyword>
<name>A0A9P5H493_9HYPO</name>
<dbReference type="EMBL" id="JAANBB010000241">
    <property type="protein sequence ID" value="KAF7545728.1"/>
    <property type="molecule type" value="Genomic_DNA"/>
</dbReference>
<evidence type="ECO:0000313" key="3">
    <source>
        <dbReference type="Proteomes" id="UP000722485"/>
    </source>
</evidence>
<gene>
    <name evidence="2" type="ORF">G7Z17_g8965</name>
</gene>
<dbReference type="Proteomes" id="UP000722485">
    <property type="component" value="Unassembled WGS sequence"/>
</dbReference>
<accession>A0A9P5H493</accession>
<dbReference type="OrthoDB" id="10331978at2759"/>
<organism evidence="2 3">
    <name type="scientific">Cylindrodendrum hubeiense</name>
    <dbReference type="NCBI Taxonomy" id="595255"/>
    <lineage>
        <taxon>Eukaryota</taxon>
        <taxon>Fungi</taxon>
        <taxon>Dikarya</taxon>
        <taxon>Ascomycota</taxon>
        <taxon>Pezizomycotina</taxon>
        <taxon>Sordariomycetes</taxon>
        <taxon>Hypocreomycetidae</taxon>
        <taxon>Hypocreales</taxon>
        <taxon>Nectriaceae</taxon>
        <taxon>Cylindrodendrum</taxon>
    </lineage>
</organism>
<evidence type="ECO:0000313" key="2">
    <source>
        <dbReference type="EMBL" id="KAF7545728.1"/>
    </source>
</evidence>
<proteinExistence type="predicted"/>
<feature type="compositionally biased region" description="Acidic residues" evidence="1">
    <location>
        <begin position="95"/>
        <end position="106"/>
    </location>
</feature>
<evidence type="ECO:0000256" key="1">
    <source>
        <dbReference type="SAM" id="MobiDB-lite"/>
    </source>
</evidence>
<protein>
    <submittedName>
        <fullName evidence="2">Uncharacterized protein</fullName>
    </submittedName>
</protein>
<sequence length="106" mass="11785">MIIREPKIPEDVPGVHPDRVRRVNRQLFGMLRRDVQHRVDEANAAHRQGDLGRHGVSIRDFAPLGDVATEDQGEDKSGMSVIEGQGEGIKQRDGIDEEAVEAPEKP</sequence>
<dbReference type="AlphaFoldDB" id="A0A9P5H493"/>
<reference evidence="2" key="1">
    <citation type="submission" date="2020-03" db="EMBL/GenBank/DDBJ databases">
        <title>Draft Genome Sequence of Cylindrodendrum hubeiense.</title>
        <authorList>
            <person name="Buettner E."/>
            <person name="Kellner H."/>
        </authorList>
    </citation>
    <scope>NUCLEOTIDE SEQUENCE</scope>
    <source>
        <strain evidence="2">IHI 201604</strain>
    </source>
</reference>
<feature type="region of interest" description="Disordered" evidence="1">
    <location>
        <begin position="65"/>
        <end position="106"/>
    </location>
</feature>